<organism evidence="2">
    <name type="scientific">marine metagenome</name>
    <dbReference type="NCBI Taxonomy" id="408172"/>
    <lineage>
        <taxon>unclassified sequences</taxon>
        <taxon>metagenomes</taxon>
        <taxon>ecological metagenomes</taxon>
    </lineage>
</organism>
<protein>
    <recommendedName>
        <fullName evidence="3">CDP-diacylglycerol--glycerol-3-phosphate 3-phosphatidyltransferase</fullName>
    </recommendedName>
</protein>
<dbReference type="InterPro" id="IPR000462">
    <property type="entry name" value="CDP-OH_P_trans"/>
</dbReference>
<dbReference type="EMBL" id="UINC01001259">
    <property type="protein sequence ID" value="SUZ75794.1"/>
    <property type="molecule type" value="Genomic_DNA"/>
</dbReference>
<dbReference type="AlphaFoldDB" id="A0A381QAB6"/>
<keyword evidence="1" id="KW-0472">Membrane</keyword>
<dbReference type="GO" id="GO:0016020">
    <property type="term" value="C:membrane"/>
    <property type="evidence" value="ECO:0007669"/>
    <property type="project" value="InterPro"/>
</dbReference>
<dbReference type="GO" id="GO:0008654">
    <property type="term" value="P:phospholipid biosynthetic process"/>
    <property type="evidence" value="ECO:0007669"/>
    <property type="project" value="InterPro"/>
</dbReference>
<feature type="transmembrane region" description="Helical" evidence="1">
    <location>
        <begin position="106"/>
        <end position="128"/>
    </location>
</feature>
<dbReference type="Pfam" id="PF01066">
    <property type="entry name" value="CDP-OH_P_transf"/>
    <property type="match status" value="1"/>
</dbReference>
<dbReference type="InterPro" id="IPR043130">
    <property type="entry name" value="CDP-OH_PTrfase_TM_dom"/>
</dbReference>
<dbReference type="Gene3D" id="1.20.120.1760">
    <property type="match status" value="1"/>
</dbReference>
<keyword evidence="1" id="KW-1133">Transmembrane helix</keyword>
<evidence type="ECO:0008006" key="3">
    <source>
        <dbReference type="Google" id="ProtNLM"/>
    </source>
</evidence>
<reference evidence="2" key="1">
    <citation type="submission" date="2018-05" db="EMBL/GenBank/DDBJ databases">
        <authorList>
            <person name="Lanie J.A."/>
            <person name="Ng W.-L."/>
            <person name="Kazmierczak K.M."/>
            <person name="Andrzejewski T.M."/>
            <person name="Davidsen T.M."/>
            <person name="Wayne K.J."/>
            <person name="Tettelin H."/>
            <person name="Glass J.I."/>
            <person name="Rusch D."/>
            <person name="Podicherti R."/>
            <person name="Tsui H.-C.T."/>
            <person name="Winkler M.E."/>
        </authorList>
    </citation>
    <scope>NUCLEOTIDE SEQUENCE</scope>
</reference>
<dbReference type="GO" id="GO:0016780">
    <property type="term" value="F:phosphotransferase activity, for other substituted phosphate groups"/>
    <property type="evidence" value="ECO:0007669"/>
    <property type="project" value="InterPro"/>
</dbReference>
<name>A0A381QAB6_9ZZZZ</name>
<evidence type="ECO:0000313" key="2">
    <source>
        <dbReference type="EMBL" id="SUZ75794.1"/>
    </source>
</evidence>
<keyword evidence="1" id="KW-0812">Transmembrane</keyword>
<proteinExistence type="predicted"/>
<feature type="transmembrane region" description="Helical" evidence="1">
    <location>
        <begin position="74"/>
        <end position="94"/>
    </location>
</feature>
<gene>
    <name evidence="2" type="ORF">METZ01_LOCUS28648</name>
</gene>
<accession>A0A381QAB6</accession>
<evidence type="ECO:0000256" key="1">
    <source>
        <dbReference type="SAM" id="Phobius"/>
    </source>
</evidence>
<sequence>MVTPEGKFLDPLADKILVSSAFISFAIIGVIDYWMVALIIFRDLFVTGLRMAMNRKGLEMVTSNIAKAKTIIQINIIGFILIVLGMKGLALAWASPILEVVKEYHLIYNFTLLVTLFTVLTGFTYLYSNRNTIIGFLKSE</sequence>
<feature type="transmembrane region" description="Helical" evidence="1">
    <location>
        <begin position="16"/>
        <end position="41"/>
    </location>
</feature>